<evidence type="ECO:0000313" key="2">
    <source>
        <dbReference type="Proteomes" id="UP000238589"/>
    </source>
</evidence>
<keyword evidence="2" id="KW-1185">Reference proteome</keyword>
<protein>
    <submittedName>
        <fullName evidence="1">Uncharacterized protein</fullName>
    </submittedName>
</protein>
<dbReference type="Proteomes" id="UP000238589">
    <property type="component" value="Unassembled WGS sequence"/>
</dbReference>
<evidence type="ECO:0000313" key="1">
    <source>
        <dbReference type="EMBL" id="PRD64277.1"/>
    </source>
</evidence>
<dbReference type="EMBL" id="PVLQ01000078">
    <property type="protein sequence ID" value="PRD64277.1"/>
    <property type="molecule type" value="Genomic_DNA"/>
</dbReference>
<proteinExistence type="predicted"/>
<comment type="caution">
    <text evidence="1">The sequence shown here is derived from an EMBL/GenBank/DDBJ whole genome shotgun (WGS) entry which is preliminary data.</text>
</comment>
<dbReference type="AlphaFoldDB" id="A0A2S9K1M3"/>
<organism evidence="1 2">
    <name type="scientific">Malikia granosa</name>
    <dbReference type="NCBI Taxonomy" id="263067"/>
    <lineage>
        <taxon>Bacteria</taxon>
        <taxon>Pseudomonadati</taxon>
        <taxon>Pseudomonadota</taxon>
        <taxon>Betaproteobacteria</taxon>
        <taxon>Burkholderiales</taxon>
        <taxon>Comamonadaceae</taxon>
        <taxon>Malikia</taxon>
    </lineage>
</organism>
<reference evidence="1 2" key="1">
    <citation type="submission" date="2018-03" db="EMBL/GenBank/DDBJ databases">
        <title>Comparative genomics illustrates the genes involved in a hyperalkaliphilic mechanisms of Serpentinomonas isolated from highly-alkaline calcium-rich serpentinized springs.</title>
        <authorList>
            <person name="Suzuki S."/>
            <person name="Ishii S."/>
            <person name="Walworth N."/>
            <person name="Bird L."/>
            <person name="Kuenen J.G."/>
            <person name="Nealson K.H."/>
        </authorList>
    </citation>
    <scope>NUCLEOTIDE SEQUENCE [LARGE SCALE GENOMIC DNA]</scope>
    <source>
        <strain evidence="1 2">P1</strain>
    </source>
</reference>
<dbReference type="RefSeq" id="WP_105749419.1">
    <property type="nucleotide sequence ID" value="NZ_PVLQ01000078.1"/>
</dbReference>
<sequence length="186" mass="20561">MTGSHAGEIAIRATYAWARQNLRDADAIVALQLGADESMLAFGQGEQPEQVSVLPLGLQRLADRYFPDGRLSELLIEHAIAEVEDIVMPWHAMLPTAASLFTDDADIAGLARWADMPDNARPWRLTTEAVEQLFNRWAAVAQGRPASQDPLPTTGRFSATLLVLREWLHHLGFDGITVLHRKAQTD</sequence>
<name>A0A2S9K1M3_9BURK</name>
<gene>
    <name evidence="1" type="ORF">C6P64_15325</name>
</gene>
<dbReference type="OrthoDB" id="6504658at2"/>
<accession>A0A2S9K1M3</accession>